<keyword evidence="1" id="KW-1133">Transmembrane helix</keyword>
<organism evidence="2 3">
    <name type="scientific">Erysipelothrix inopinata</name>
    <dbReference type="NCBI Taxonomy" id="225084"/>
    <lineage>
        <taxon>Bacteria</taxon>
        <taxon>Bacillati</taxon>
        <taxon>Bacillota</taxon>
        <taxon>Erysipelotrichia</taxon>
        <taxon>Erysipelotrichales</taxon>
        <taxon>Erysipelotrichaceae</taxon>
        <taxon>Erysipelothrix</taxon>
    </lineage>
</organism>
<name>A0A7G9S159_9FIRM</name>
<dbReference type="AlphaFoldDB" id="A0A7G9S159"/>
<dbReference type="InterPro" id="IPR046555">
    <property type="entry name" value="DUF6709"/>
</dbReference>
<dbReference type="Proteomes" id="UP000515928">
    <property type="component" value="Chromosome"/>
</dbReference>
<feature type="transmembrane region" description="Helical" evidence="1">
    <location>
        <begin position="156"/>
        <end position="189"/>
    </location>
</feature>
<protein>
    <submittedName>
        <fullName evidence="2">Uncharacterized protein</fullName>
    </submittedName>
</protein>
<feature type="transmembrane region" description="Helical" evidence="1">
    <location>
        <begin position="12"/>
        <end position="34"/>
    </location>
</feature>
<dbReference type="Pfam" id="PF20456">
    <property type="entry name" value="DUF6709"/>
    <property type="match status" value="1"/>
</dbReference>
<accession>A0A7G9S159</accession>
<keyword evidence="1" id="KW-0812">Transmembrane</keyword>
<evidence type="ECO:0000313" key="3">
    <source>
        <dbReference type="Proteomes" id="UP000515928"/>
    </source>
</evidence>
<evidence type="ECO:0000256" key="1">
    <source>
        <dbReference type="SAM" id="Phobius"/>
    </source>
</evidence>
<proteinExistence type="predicted"/>
<dbReference type="RefSeq" id="WP_187534783.1">
    <property type="nucleotide sequence ID" value="NZ_CBCSHU010000003.1"/>
</dbReference>
<reference evidence="2 3" key="1">
    <citation type="submission" date="2020-08" db="EMBL/GenBank/DDBJ databases">
        <title>Genome sequence of Erysipelothrix inopinata DSM 15511T.</title>
        <authorList>
            <person name="Hyun D.-W."/>
            <person name="Bae J.-W."/>
        </authorList>
    </citation>
    <scope>NUCLEOTIDE SEQUENCE [LARGE SCALE GENOMIC DNA]</scope>
    <source>
        <strain evidence="2 3">DSM 15511</strain>
    </source>
</reference>
<keyword evidence="3" id="KW-1185">Reference proteome</keyword>
<dbReference type="EMBL" id="CP060715">
    <property type="protein sequence ID" value="QNN61584.1"/>
    <property type="molecule type" value="Genomic_DNA"/>
</dbReference>
<keyword evidence="1" id="KW-0472">Membrane</keyword>
<gene>
    <name evidence="2" type="ORF">H9L01_04320</name>
</gene>
<evidence type="ECO:0000313" key="2">
    <source>
        <dbReference type="EMBL" id="QNN61584.1"/>
    </source>
</evidence>
<dbReference type="KEGG" id="eio:H9L01_04320"/>
<sequence>MKELIKKRKRNANRIIWITLAIIVGLSIIMAGPANQVLNSYKSFQAKNVDEIMSLYDTLESGKPARIKTNGLDDSGYYYGSKNKADFTYTLAYFDDYIVIVKQPGYDKYLNLFDDEGSIVVENIKQTSISQEGQDRIIEDFAEYLEVEPEEMENAFYPFVVGAVGITSYSTIYLVSISAVFIVGLALFLYKHYRALNDLEKEFSAEEMDRIDEEMHDALFRHKNMVLTPHYLICFQGMDIKRQVIPIDSLGWVYKIITTTRFYGIRTGSTYALQICINHSKKELTINMSEADVERVIEFLSAMDTKAVLGFHKSFRGAWNRSRDVNQFREEIGIDNIVDDESEATA</sequence>